<keyword evidence="4" id="KW-0378">Hydrolase</keyword>
<comment type="caution">
    <text evidence="7">The sequence shown here is derived from an EMBL/GenBank/DDBJ whole genome shotgun (WGS) entry which is preliminary data.</text>
</comment>
<dbReference type="EMBL" id="CAIF01000164">
    <property type="protein sequence ID" value="CCH44886.1"/>
    <property type="molecule type" value="Genomic_DNA"/>
</dbReference>
<evidence type="ECO:0000256" key="1">
    <source>
        <dbReference type="ARBA" id="ARBA00001311"/>
    </source>
</evidence>
<proteinExistence type="inferred from homology"/>
<dbReference type="PANTHER" id="PTHR46072:SF11">
    <property type="entry name" value="AMIDASE-RELATED"/>
    <property type="match status" value="1"/>
</dbReference>
<dbReference type="Proteomes" id="UP000009328">
    <property type="component" value="Unassembled WGS sequence"/>
</dbReference>
<dbReference type="Pfam" id="PF01425">
    <property type="entry name" value="Amidase"/>
    <property type="match status" value="1"/>
</dbReference>
<keyword evidence="8" id="KW-1185">Reference proteome</keyword>
<feature type="active site" description="Acyl-ester intermediate" evidence="5">
    <location>
        <position position="229"/>
    </location>
</feature>
<protein>
    <recommendedName>
        <fullName evidence="3">amidase</fullName>
        <ecNumber evidence="3">3.5.1.4</ecNumber>
    </recommendedName>
</protein>
<name>K0KPH9_WICCF</name>
<dbReference type="EC" id="3.5.1.4" evidence="3"/>
<feature type="active site" description="Charge relay system" evidence="5">
    <location>
        <position position="129"/>
    </location>
</feature>
<evidence type="ECO:0000256" key="2">
    <source>
        <dbReference type="ARBA" id="ARBA00009199"/>
    </source>
</evidence>
<evidence type="ECO:0000256" key="3">
    <source>
        <dbReference type="ARBA" id="ARBA00012922"/>
    </source>
</evidence>
<organism evidence="7 8">
    <name type="scientific">Wickerhamomyces ciferrii (strain ATCC 14091 / BCRC 22168 / CBS 111 / JCM 3599 / NBRC 0793 / NRRL Y-1031 F-60-10)</name>
    <name type="common">Yeast</name>
    <name type="synonym">Pichia ciferrii</name>
    <dbReference type="NCBI Taxonomy" id="1206466"/>
    <lineage>
        <taxon>Eukaryota</taxon>
        <taxon>Fungi</taxon>
        <taxon>Dikarya</taxon>
        <taxon>Ascomycota</taxon>
        <taxon>Saccharomycotina</taxon>
        <taxon>Saccharomycetes</taxon>
        <taxon>Phaffomycetales</taxon>
        <taxon>Wickerhamomycetaceae</taxon>
        <taxon>Wickerhamomyces</taxon>
    </lineage>
</organism>
<evidence type="ECO:0000259" key="6">
    <source>
        <dbReference type="Pfam" id="PF01425"/>
    </source>
</evidence>
<sequence length="533" mass="59132">MSLQTKVQNKLTIRDSSFPKEWLIPESELPKTTNVIKFIENSNYLTPEELEITGSSALQLLDAIKDHKYTSLTITKAFAHRATIAHQLTNCLTEVFFTEAFKQAQELDDYYKTTGELKGPLHGLPISLKDEFNIIGQFSTIGLVDYIDHDKLSKDSPNVAILRQAGAIFYVKTNIPTGVFNNITANSIFGKTVSPFNTNLISGGSSGGEASLVALRGSPLGIGSDMGGSVRQPASLQNLFGFKPSSQRTPHDTTSIVEGLEAILATNGVLSTNFHGLELYIKTIVDSKSWLRNSRVVPIPWTPIDLSSQKLRFGLLLDDGVIKPSKPVKRALEKVRESLINQGYEVIEWQKADLIQSIAKFSSFMMSNGCKPLLQALESGKEPTPDFLKTFEDLPSSKLMDLQYERYQNCNQFWEEWEKLGLDGLISPVSPIAGAPFDGFIDFGYSPLANILDTPAGTFPVLEVDQELDRQGVEGIELRNDMEKAVHQGYDVEKIDGCVVGLQILGRKLQEEKTLELIKIVSTKIGTFDYWKK</sequence>
<feature type="active site" description="Charge relay system" evidence="5">
    <location>
        <position position="205"/>
    </location>
</feature>
<dbReference type="Gene3D" id="3.90.1300.10">
    <property type="entry name" value="Amidase signature (AS) domain"/>
    <property type="match status" value="1"/>
</dbReference>
<comment type="catalytic activity">
    <reaction evidence="1">
        <text>a monocarboxylic acid amide + H2O = a monocarboxylate + NH4(+)</text>
        <dbReference type="Rhea" id="RHEA:12020"/>
        <dbReference type="ChEBI" id="CHEBI:15377"/>
        <dbReference type="ChEBI" id="CHEBI:28938"/>
        <dbReference type="ChEBI" id="CHEBI:35757"/>
        <dbReference type="ChEBI" id="CHEBI:83628"/>
        <dbReference type="EC" id="3.5.1.4"/>
    </reaction>
</comment>
<reference evidence="7 8" key="1">
    <citation type="journal article" date="2012" name="Eukaryot. Cell">
        <title>Draft genome sequence of Wickerhamomyces ciferrii NRRL Y-1031 F-60-10.</title>
        <authorList>
            <person name="Schneider J."/>
            <person name="Andrea H."/>
            <person name="Blom J."/>
            <person name="Jaenicke S."/>
            <person name="Ruckert C."/>
            <person name="Schorsch C."/>
            <person name="Szczepanowski R."/>
            <person name="Farwick M."/>
            <person name="Goesmann A."/>
            <person name="Puhler A."/>
            <person name="Schaffer S."/>
            <person name="Tauch A."/>
            <person name="Kohler T."/>
            <person name="Brinkrolf K."/>
        </authorList>
    </citation>
    <scope>NUCLEOTIDE SEQUENCE [LARGE SCALE GENOMIC DNA]</scope>
    <source>
        <strain evidence="8">ATCC 14091 / BCRC 22168 / CBS 111 / JCM 3599 / NBRC 0793 / NRRL Y-1031 F-60-10</strain>
    </source>
</reference>
<dbReference type="HOGENOM" id="CLU_009600_9_2_1"/>
<evidence type="ECO:0000313" key="7">
    <source>
        <dbReference type="EMBL" id="CCH44886.1"/>
    </source>
</evidence>
<comment type="similarity">
    <text evidence="2">Belongs to the amidase family.</text>
</comment>
<dbReference type="InterPro" id="IPR020556">
    <property type="entry name" value="Amidase_CS"/>
</dbReference>
<dbReference type="PANTHER" id="PTHR46072">
    <property type="entry name" value="AMIDASE-RELATED-RELATED"/>
    <property type="match status" value="1"/>
</dbReference>
<dbReference type="InterPro" id="IPR036928">
    <property type="entry name" value="AS_sf"/>
</dbReference>
<gene>
    <name evidence="7" type="ORF">BN7_4455</name>
</gene>
<dbReference type="PROSITE" id="PS00571">
    <property type="entry name" value="AMIDASES"/>
    <property type="match status" value="1"/>
</dbReference>
<dbReference type="PIRSF" id="PIRSF001221">
    <property type="entry name" value="Amidase_fungi"/>
    <property type="match status" value="1"/>
</dbReference>
<dbReference type="SUPFAM" id="SSF75304">
    <property type="entry name" value="Amidase signature (AS) enzymes"/>
    <property type="match status" value="1"/>
</dbReference>
<accession>K0KPH9</accession>
<dbReference type="AlphaFoldDB" id="K0KPH9"/>
<evidence type="ECO:0000313" key="8">
    <source>
        <dbReference type="Proteomes" id="UP000009328"/>
    </source>
</evidence>
<feature type="domain" description="Amidase" evidence="6">
    <location>
        <begin position="74"/>
        <end position="515"/>
    </location>
</feature>
<dbReference type="eggNOG" id="KOG1212">
    <property type="taxonomic scope" value="Eukaryota"/>
</dbReference>
<dbReference type="InParanoid" id="K0KPH9"/>
<dbReference type="GO" id="GO:0004040">
    <property type="term" value="F:amidase activity"/>
    <property type="evidence" value="ECO:0007669"/>
    <property type="project" value="UniProtKB-EC"/>
</dbReference>
<dbReference type="STRING" id="1206466.K0KPH9"/>
<evidence type="ECO:0000256" key="4">
    <source>
        <dbReference type="ARBA" id="ARBA00022801"/>
    </source>
</evidence>
<dbReference type="InterPro" id="IPR023631">
    <property type="entry name" value="Amidase_dom"/>
</dbReference>
<evidence type="ECO:0000256" key="5">
    <source>
        <dbReference type="PIRSR" id="PIRSR001221-1"/>
    </source>
</evidence>